<gene>
    <name evidence="1" type="ORF">GCM10011289_08120</name>
</gene>
<evidence type="ECO:0000313" key="2">
    <source>
        <dbReference type="Proteomes" id="UP000645257"/>
    </source>
</evidence>
<accession>A0A918NYW5</accession>
<protein>
    <submittedName>
        <fullName evidence="1">Uncharacterized protein</fullName>
    </submittedName>
</protein>
<dbReference type="Proteomes" id="UP000645257">
    <property type="component" value="Unassembled WGS sequence"/>
</dbReference>
<dbReference type="EMBL" id="BMYX01000003">
    <property type="protein sequence ID" value="GGY07921.1"/>
    <property type="molecule type" value="Genomic_DNA"/>
</dbReference>
<evidence type="ECO:0000313" key="1">
    <source>
        <dbReference type="EMBL" id="GGY07921.1"/>
    </source>
</evidence>
<comment type="caution">
    <text evidence="1">The sequence shown here is derived from an EMBL/GenBank/DDBJ whole genome shotgun (WGS) entry which is preliminary data.</text>
</comment>
<reference evidence="1" key="2">
    <citation type="submission" date="2020-09" db="EMBL/GenBank/DDBJ databases">
        <authorList>
            <person name="Sun Q."/>
            <person name="Kim S."/>
        </authorList>
    </citation>
    <scope>NUCLEOTIDE SEQUENCE</scope>
    <source>
        <strain evidence="1">KCTC 32182</strain>
    </source>
</reference>
<reference evidence="1" key="1">
    <citation type="journal article" date="2014" name="Int. J. Syst. Evol. Microbiol.">
        <title>Complete genome sequence of Corynebacterium casei LMG S-19264T (=DSM 44701T), isolated from a smear-ripened cheese.</title>
        <authorList>
            <consortium name="US DOE Joint Genome Institute (JGI-PGF)"/>
            <person name="Walter F."/>
            <person name="Albersmeier A."/>
            <person name="Kalinowski J."/>
            <person name="Ruckert C."/>
        </authorList>
    </citation>
    <scope>NUCLEOTIDE SEQUENCE</scope>
    <source>
        <strain evidence="1">KCTC 32182</strain>
    </source>
</reference>
<sequence length="176" mass="19570">MGDGAREDLEQIADAAYRRVVSRYESGDMTMKRQLISSYLSHRMSRAADLLCQELAGSDTLQPHEANRVNAFFLQRLHAHDIYRSWLIDGVVVMSAGANSVGQAVELAFSDLGALRPAGRAGEAAQAAYRLVLKRTEERVMDKVLSESKGVRLADVIAWIDNITSSYLKQRGDEHF</sequence>
<proteinExistence type="predicted"/>
<organism evidence="1 2">
    <name type="scientific">Paludibacterium paludis</name>
    <dbReference type="NCBI Taxonomy" id="1225769"/>
    <lineage>
        <taxon>Bacteria</taxon>
        <taxon>Pseudomonadati</taxon>
        <taxon>Pseudomonadota</taxon>
        <taxon>Betaproteobacteria</taxon>
        <taxon>Neisseriales</taxon>
        <taxon>Chromobacteriaceae</taxon>
        <taxon>Paludibacterium</taxon>
    </lineage>
</organism>
<keyword evidence="2" id="KW-1185">Reference proteome</keyword>
<name>A0A918NYW5_9NEIS</name>
<dbReference type="AlphaFoldDB" id="A0A918NYW5"/>